<keyword evidence="3" id="KW-1185">Reference proteome</keyword>
<organism evidence="2 3">
    <name type="scientific">Stylosanthes scabra</name>
    <dbReference type="NCBI Taxonomy" id="79078"/>
    <lineage>
        <taxon>Eukaryota</taxon>
        <taxon>Viridiplantae</taxon>
        <taxon>Streptophyta</taxon>
        <taxon>Embryophyta</taxon>
        <taxon>Tracheophyta</taxon>
        <taxon>Spermatophyta</taxon>
        <taxon>Magnoliopsida</taxon>
        <taxon>eudicotyledons</taxon>
        <taxon>Gunneridae</taxon>
        <taxon>Pentapetalae</taxon>
        <taxon>rosids</taxon>
        <taxon>fabids</taxon>
        <taxon>Fabales</taxon>
        <taxon>Fabaceae</taxon>
        <taxon>Papilionoideae</taxon>
        <taxon>50 kb inversion clade</taxon>
        <taxon>dalbergioids sensu lato</taxon>
        <taxon>Dalbergieae</taxon>
        <taxon>Pterocarpus clade</taxon>
        <taxon>Stylosanthes</taxon>
    </lineage>
</organism>
<feature type="region of interest" description="Disordered" evidence="1">
    <location>
        <begin position="1"/>
        <end position="113"/>
    </location>
</feature>
<protein>
    <submittedName>
        <fullName evidence="2">Uncharacterized protein</fullName>
    </submittedName>
</protein>
<accession>A0ABU6YRM4</accession>
<reference evidence="2 3" key="1">
    <citation type="journal article" date="2023" name="Plants (Basel)">
        <title>Bridging the Gap: Combining Genomics and Transcriptomics Approaches to Understand Stylosanthes scabra, an Orphan Legume from the Brazilian Caatinga.</title>
        <authorList>
            <person name="Ferreira-Neto J.R.C."/>
            <person name="da Silva M.D."/>
            <person name="Binneck E."/>
            <person name="de Melo N.F."/>
            <person name="da Silva R.H."/>
            <person name="de Melo A.L.T.M."/>
            <person name="Pandolfi V."/>
            <person name="Bustamante F.O."/>
            <person name="Brasileiro-Vidal A.C."/>
            <person name="Benko-Iseppon A.M."/>
        </authorList>
    </citation>
    <scope>NUCLEOTIDE SEQUENCE [LARGE SCALE GENOMIC DNA]</scope>
    <source>
        <tissue evidence="2">Leaves</tissue>
    </source>
</reference>
<dbReference type="Proteomes" id="UP001341840">
    <property type="component" value="Unassembled WGS sequence"/>
</dbReference>
<sequence length="113" mass="12373">MQTNAEKGRPMFYGCLKSDYGATSSSQVDPQEPVPLRTAPPSPGKMKKGSLRSKKGRIWSILDRAPMPRRGASRLGVQSYSPRPSHPRLGTPRRDPTSSKDTQSLCLGVQLHA</sequence>
<comment type="caution">
    <text evidence="2">The sequence shown here is derived from an EMBL/GenBank/DDBJ whole genome shotgun (WGS) entry which is preliminary data.</text>
</comment>
<dbReference type="EMBL" id="JASCZI010242944">
    <property type="protein sequence ID" value="MED6212392.1"/>
    <property type="molecule type" value="Genomic_DNA"/>
</dbReference>
<evidence type="ECO:0000313" key="3">
    <source>
        <dbReference type="Proteomes" id="UP001341840"/>
    </source>
</evidence>
<gene>
    <name evidence="2" type="ORF">PIB30_082842</name>
</gene>
<name>A0ABU6YRM4_9FABA</name>
<evidence type="ECO:0000313" key="2">
    <source>
        <dbReference type="EMBL" id="MED6212392.1"/>
    </source>
</evidence>
<feature type="compositionally biased region" description="Basic residues" evidence="1">
    <location>
        <begin position="45"/>
        <end position="57"/>
    </location>
</feature>
<evidence type="ECO:0000256" key="1">
    <source>
        <dbReference type="SAM" id="MobiDB-lite"/>
    </source>
</evidence>
<proteinExistence type="predicted"/>